<accession>A0ABX8H2K4</accession>
<evidence type="ECO:0000256" key="4">
    <source>
        <dbReference type="SAM" id="SignalP"/>
    </source>
</evidence>
<keyword evidence="7" id="KW-1185">Reference proteome</keyword>
<evidence type="ECO:0000259" key="5">
    <source>
        <dbReference type="Pfam" id="PF00593"/>
    </source>
</evidence>
<evidence type="ECO:0000256" key="3">
    <source>
        <dbReference type="ARBA" id="ARBA00023237"/>
    </source>
</evidence>
<feature type="chain" id="PRO_5045934274" evidence="4">
    <location>
        <begin position="22"/>
        <end position="781"/>
    </location>
</feature>
<organism evidence="6 7">
    <name type="scientific">Flammeovirga kamogawensis</name>
    <dbReference type="NCBI Taxonomy" id="373891"/>
    <lineage>
        <taxon>Bacteria</taxon>
        <taxon>Pseudomonadati</taxon>
        <taxon>Bacteroidota</taxon>
        <taxon>Cytophagia</taxon>
        <taxon>Cytophagales</taxon>
        <taxon>Flammeovirgaceae</taxon>
        <taxon>Flammeovirga</taxon>
    </lineage>
</organism>
<name>A0ABX8H2K4_9BACT</name>
<dbReference type="InterPro" id="IPR036942">
    <property type="entry name" value="Beta-barrel_TonB_sf"/>
</dbReference>
<dbReference type="Pfam" id="PF00593">
    <property type="entry name" value="TonB_dep_Rec_b-barrel"/>
    <property type="match status" value="1"/>
</dbReference>
<dbReference type="SUPFAM" id="SSF56935">
    <property type="entry name" value="Porins"/>
    <property type="match status" value="1"/>
</dbReference>
<proteinExistence type="predicted"/>
<evidence type="ECO:0000313" key="6">
    <source>
        <dbReference type="EMBL" id="QWG10061.1"/>
    </source>
</evidence>
<reference evidence="6 7" key="1">
    <citation type="submission" date="2021-05" db="EMBL/GenBank/DDBJ databases">
        <title>Comparative genomic studies on the polysaccharide-degrading batcterial strains of the Flammeovirga genus.</title>
        <authorList>
            <person name="Zewei F."/>
            <person name="Zheng Z."/>
            <person name="Yu L."/>
            <person name="Ruyue G."/>
            <person name="Yanhong M."/>
            <person name="Yuanyuan C."/>
            <person name="Jingyan G."/>
            <person name="Wenjun H."/>
        </authorList>
    </citation>
    <scope>NUCLEOTIDE SEQUENCE [LARGE SCALE GENOMIC DNA]</scope>
    <source>
        <strain evidence="6 7">YS10</strain>
    </source>
</reference>
<dbReference type="RefSeq" id="WP_144076714.1">
    <property type="nucleotide sequence ID" value="NZ_CP076129.1"/>
</dbReference>
<keyword evidence="6" id="KW-0675">Receptor</keyword>
<keyword evidence="2" id="KW-0472">Membrane</keyword>
<evidence type="ECO:0000256" key="1">
    <source>
        <dbReference type="ARBA" id="ARBA00004442"/>
    </source>
</evidence>
<keyword evidence="3" id="KW-0998">Cell outer membrane</keyword>
<dbReference type="EMBL" id="CP076129">
    <property type="protein sequence ID" value="QWG10061.1"/>
    <property type="molecule type" value="Genomic_DNA"/>
</dbReference>
<keyword evidence="4" id="KW-0732">Signal</keyword>
<dbReference type="Gene3D" id="2.60.40.1120">
    <property type="entry name" value="Carboxypeptidase-like, regulatory domain"/>
    <property type="match status" value="1"/>
</dbReference>
<dbReference type="InterPro" id="IPR008969">
    <property type="entry name" value="CarboxyPept-like_regulatory"/>
</dbReference>
<gene>
    <name evidence="6" type="ORF">KM029_20475</name>
</gene>
<protein>
    <submittedName>
        <fullName evidence="6">TonB-dependent receptor</fullName>
    </submittedName>
</protein>
<dbReference type="SUPFAM" id="SSF49464">
    <property type="entry name" value="Carboxypeptidase regulatory domain-like"/>
    <property type="match status" value="1"/>
</dbReference>
<dbReference type="Pfam" id="PF13715">
    <property type="entry name" value="CarbopepD_reg_2"/>
    <property type="match status" value="1"/>
</dbReference>
<dbReference type="InterPro" id="IPR000531">
    <property type="entry name" value="Beta-barrel_TonB"/>
</dbReference>
<feature type="domain" description="TonB-dependent receptor-like beta-barrel" evidence="5">
    <location>
        <begin position="339"/>
        <end position="659"/>
    </location>
</feature>
<dbReference type="Gene3D" id="2.40.170.20">
    <property type="entry name" value="TonB-dependent receptor, beta-barrel domain"/>
    <property type="match status" value="1"/>
</dbReference>
<dbReference type="Proteomes" id="UP000682802">
    <property type="component" value="Chromosome 2"/>
</dbReference>
<feature type="signal peptide" evidence="4">
    <location>
        <begin position="1"/>
        <end position="21"/>
    </location>
</feature>
<evidence type="ECO:0000256" key="2">
    <source>
        <dbReference type="ARBA" id="ARBA00023136"/>
    </source>
</evidence>
<comment type="subcellular location">
    <subcellularLocation>
        <location evidence="1">Cell outer membrane</location>
    </subcellularLocation>
</comment>
<evidence type="ECO:0000313" key="7">
    <source>
        <dbReference type="Proteomes" id="UP000682802"/>
    </source>
</evidence>
<sequence length="781" mass="87710">MKSIYAFLIIILCCTSIPLKAQTIHQKIYGKVVDKNTRQEVIGVAVWVNTSEKVISCLTDERGNFELNVPIGRHDVFFKLIGYTPYMAKEIIINSAKEYQLNVALTEETTVLNEIEVTYVSSKDETNNTMAFVSGRKFTVEETSRYAGGFDDPARLASSFAGVAGGTGNNGMVVRGNSPKGMLWRVEGVDIPDPNHLSNIIAFGGGSVTALSNHVLDNSDFYTGAFAAEYGNALAGVFDLSLRNGSTDDYAFATQVGINGIDLAAEGPFKKGSDASFLFNYRYSTYALLSPILPPEMGFLGYQDLSFKINIPTSKKGTLSIWGVGGQDTQHRAAESDSSNRTFEEADISFKTNILFGGTGINYQHTINESGYWKTSLSASGNSMFWKEGRLNTENILEERDDFENTQWNLALNSYINYQFGKKHTNRTGFTVKQLHYTIDMNQADDYGEPMYNFASGTGTSYLLQGYTQSQFNLGNHWTLNAGLHLQYFDINKEISFEPRVGARYQINPWHGITLGYGLHSQIEQLHYYMLPVTDNEGTTTYPNNDLGFSKAHHFVIGYDWNISESLRFKSEVFYQHLFNIPVVDGSYFSMQNITNEWYIPFGLENKGTGRNVGIDLTLEQFIKNGFYFLTTASIFDSKYKGGDGIERDAIFNKNYVVNFLAGKEWKVGKEKNNTFSMNGKITFMGGDRKHPLDEEASNATGEIVYDYQNAYGEQYPSNQILSMSFLYQRNKPTHTSLWTFQIINALGNPEYFGYTMTKEGKIEENTDTLVLPNIAYKIIF</sequence>